<evidence type="ECO:0000256" key="1">
    <source>
        <dbReference type="SAM" id="MobiDB-lite"/>
    </source>
</evidence>
<proteinExistence type="predicted"/>
<organism evidence="2 3">
    <name type="scientific">Clarias magur</name>
    <name type="common">Asian catfish</name>
    <name type="synonym">Macropteronotus magur</name>
    <dbReference type="NCBI Taxonomy" id="1594786"/>
    <lineage>
        <taxon>Eukaryota</taxon>
        <taxon>Metazoa</taxon>
        <taxon>Chordata</taxon>
        <taxon>Craniata</taxon>
        <taxon>Vertebrata</taxon>
        <taxon>Euteleostomi</taxon>
        <taxon>Actinopterygii</taxon>
        <taxon>Neopterygii</taxon>
        <taxon>Teleostei</taxon>
        <taxon>Ostariophysi</taxon>
        <taxon>Siluriformes</taxon>
        <taxon>Clariidae</taxon>
        <taxon>Clarias</taxon>
    </lineage>
</organism>
<comment type="caution">
    <text evidence="2">The sequence shown here is derived from an EMBL/GenBank/DDBJ whole genome shotgun (WGS) entry which is preliminary data.</text>
</comment>
<accession>A0A8J4WZ37</accession>
<feature type="non-terminal residue" evidence="2">
    <location>
        <position position="1"/>
    </location>
</feature>
<sequence length="54" mass="6039">LDSSRPNTAPEKTQRPLRLKPLDSNGTPTSTKRTLSRYQDHVSTNDGKQQICSL</sequence>
<feature type="non-terminal residue" evidence="2">
    <location>
        <position position="54"/>
    </location>
</feature>
<feature type="compositionally biased region" description="Polar residues" evidence="1">
    <location>
        <begin position="24"/>
        <end position="54"/>
    </location>
</feature>
<evidence type="ECO:0000313" key="3">
    <source>
        <dbReference type="Proteomes" id="UP000727407"/>
    </source>
</evidence>
<feature type="region of interest" description="Disordered" evidence="1">
    <location>
        <begin position="1"/>
        <end position="54"/>
    </location>
</feature>
<dbReference type="AlphaFoldDB" id="A0A8J4WZ37"/>
<keyword evidence="3" id="KW-1185">Reference proteome</keyword>
<gene>
    <name evidence="2" type="ORF">DAT39_022565</name>
</gene>
<protein>
    <submittedName>
        <fullName evidence="2">Glutamate-rich protein 3</fullName>
    </submittedName>
</protein>
<reference evidence="2" key="1">
    <citation type="submission" date="2020-07" db="EMBL/GenBank/DDBJ databases">
        <title>Clarias magur genome sequencing, assembly and annotation.</title>
        <authorList>
            <person name="Kushwaha B."/>
            <person name="Kumar R."/>
            <person name="Das P."/>
            <person name="Joshi C.G."/>
            <person name="Kumar D."/>
            <person name="Nagpure N.S."/>
            <person name="Pandey M."/>
            <person name="Agarwal S."/>
            <person name="Srivastava S."/>
            <person name="Singh M."/>
            <person name="Sahoo L."/>
            <person name="Jayasankar P."/>
            <person name="Meher P.K."/>
            <person name="Koringa P.G."/>
            <person name="Iquebal M.A."/>
            <person name="Das S.P."/>
            <person name="Bit A."/>
            <person name="Patnaik S."/>
            <person name="Patel N."/>
            <person name="Shah T.M."/>
            <person name="Hinsu A."/>
            <person name="Jena J.K."/>
        </authorList>
    </citation>
    <scope>NUCLEOTIDE SEQUENCE</scope>
    <source>
        <strain evidence="2">CIFAMagur01</strain>
        <tissue evidence="2">Testis</tissue>
    </source>
</reference>
<name>A0A8J4WZ37_CLAMG</name>
<dbReference type="EMBL" id="QNUK01001193">
    <property type="protein sequence ID" value="KAF5886215.1"/>
    <property type="molecule type" value="Genomic_DNA"/>
</dbReference>
<evidence type="ECO:0000313" key="2">
    <source>
        <dbReference type="EMBL" id="KAF5886215.1"/>
    </source>
</evidence>
<dbReference type="Proteomes" id="UP000727407">
    <property type="component" value="Unassembled WGS sequence"/>
</dbReference>
<feature type="compositionally biased region" description="Polar residues" evidence="1">
    <location>
        <begin position="1"/>
        <end position="11"/>
    </location>
</feature>